<organism evidence="1 2">
    <name type="scientific">Datura stramonium</name>
    <name type="common">Jimsonweed</name>
    <name type="synonym">Common thornapple</name>
    <dbReference type="NCBI Taxonomy" id="4076"/>
    <lineage>
        <taxon>Eukaryota</taxon>
        <taxon>Viridiplantae</taxon>
        <taxon>Streptophyta</taxon>
        <taxon>Embryophyta</taxon>
        <taxon>Tracheophyta</taxon>
        <taxon>Spermatophyta</taxon>
        <taxon>Magnoliopsida</taxon>
        <taxon>eudicotyledons</taxon>
        <taxon>Gunneridae</taxon>
        <taxon>Pentapetalae</taxon>
        <taxon>asterids</taxon>
        <taxon>lamiids</taxon>
        <taxon>Solanales</taxon>
        <taxon>Solanaceae</taxon>
        <taxon>Solanoideae</taxon>
        <taxon>Datureae</taxon>
        <taxon>Datura</taxon>
    </lineage>
</organism>
<dbReference type="EMBL" id="JACEIK010000037">
    <property type="protein sequence ID" value="MCD7447445.1"/>
    <property type="molecule type" value="Genomic_DNA"/>
</dbReference>
<reference evidence="1 2" key="1">
    <citation type="journal article" date="2021" name="BMC Genomics">
        <title>Datura genome reveals duplications of psychoactive alkaloid biosynthetic genes and high mutation rate following tissue culture.</title>
        <authorList>
            <person name="Rajewski A."/>
            <person name="Carter-House D."/>
            <person name="Stajich J."/>
            <person name="Litt A."/>
        </authorList>
    </citation>
    <scope>NUCLEOTIDE SEQUENCE [LARGE SCALE GENOMIC DNA]</scope>
    <source>
        <strain evidence="1">AR-01</strain>
    </source>
</reference>
<comment type="caution">
    <text evidence="1">The sequence shown here is derived from an EMBL/GenBank/DDBJ whole genome shotgun (WGS) entry which is preliminary data.</text>
</comment>
<protein>
    <submittedName>
        <fullName evidence="1">Uncharacterized protein</fullName>
    </submittedName>
</protein>
<gene>
    <name evidence="1" type="ORF">HAX54_029711</name>
</gene>
<keyword evidence="2" id="KW-1185">Reference proteome</keyword>
<name>A0ABS8RKV1_DATST</name>
<sequence>MERAGLKTLNAVASPLHFRAKSSLFRPFFSPKVVHNLHFPLLSSSSRLSPPRSLCIRSDANALPNGAGGATVQKKLLQVVLVSPQFWAWASFGSSLQVFVSKLVRK</sequence>
<evidence type="ECO:0000313" key="2">
    <source>
        <dbReference type="Proteomes" id="UP000823775"/>
    </source>
</evidence>
<evidence type="ECO:0000313" key="1">
    <source>
        <dbReference type="EMBL" id="MCD7447445.1"/>
    </source>
</evidence>
<dbReference type="Proteomes" id="UP000823775">
    <property type="component" value="Unassembled WGS sequence"/>
</dbReference>
<accession>A0ABS8RKV1</accession>
<proteinExistence type="predicted"/>